<organism evidence="2 3">
    <name type="scientific">Prunus armeniaca</name>
    <name type="common">Apricot</name>
    <name type="synonym">Armeniaca vulgaris</name>
    <dbReference type="NCBI Taxonomy" id="36596"/>
    <lineage>
        <taxon>Eukaryota</taxon>
        <taxon>Viridiplantae</taxon>
        <taxon>Streptophyta</taxon>
        <taxon>Embryophyta</taxon>
        <taxon>Tracheophyta</taxon>
        <taxon>Spermatophyta</taxon>
        <taxon>Magnoliopsida</taxon>
        <taxon>eudicotyledons</taxon>
        <taxon>Gunneridae</taxon>
        <taxon>Pentapetalae</taxon>
        <taxon>rosids</taxon>
        <taxon>fabids</taxon>
        <taxon>Rosales</taxon>
        <taxon>Rosaceae</taxon>
        <taxon>Amygdaloideae</taxon>
        <taxon>Amygdaleae</taxon>
        <taxon>Prunus</taxon>
    </lineage>
</organism>
<dbReference type="InterPro" id="IPR008581">
    <property type="entry name" value="DUF863_pln"/>
</dbReference>
<evidence type="ECO:0000313" key="2">
    <source>
        <dbReference type="EMBL" id="CAB4305315.1"/>
    </source>
</evidence>
<keyword evidence="3" id="KW-1185">Reference proteome</keyword>
<reference evidence="3" key="1">
    <citation type="journal article" date="2020" name="Genome Biol.">
        <title>Gamete binning: chromosome-level and haplotype-resolved genome assembly enabled by high-throughput single-cell sequencing of gamete genomes.</title>
        <authorList>
            <person name="Campoy J.A."/>
            <person name="Sun H."/>
            <person name="Goel M."/>
            <person name="Jiao W.-B."/>
            <person name="Folz-Donahue K."/>
            <person name="Wang N."/>
            <person name="Rubio M."/>
            <person name="Liu C."/>
            <person name="Kukat C."/>
            <person name="Ruiz D."/>
            <person name="Huettel B."/>
            <person name="Schneeberger K."/>
        </authorList>
    </citation>
    <scope>NUCLEOTIDE SEQUENCE [LARGE SCALE GENOMIC DNA]</scope>
    <source>
        <strain evidence="3">cv. Rojo Pasion</strain>
    </source>
</reference>
<gene>
    <name evidence="2" type="ORF">ORAREDHAP_LOCUS23266</name>
</gene>
<evidence type="ECO:0000256" key="1">
    <source>
        <dbReference type="SAM" id="MobiDB-lite"/>
    </source>
</evidence>
<accession>A0A6J5WZE3</accession>
<sequence length="154" mass="16943">MEKQRKRTIFGIEIFERDNNSSANPLQSDATISESSPNWTKPPISLSQNLISAQGNTSLNTSLSDKASIMLHQSTEVIRDRMLVDCNSIPSTPSLKAEVLHQNGVCFRAKSDTTELKASHPSISLAFPNGDSNRNFANRTDLRKGPNQSPVQDC</sequence>
<dbReference type="Pfam" id="PF05904">
    <property type="entry name" value="DUF863"/>
    <property type="match status" value="1"/>
</dbReference>
<feature type="region of interest" description="Disordered" evidence="1">
    <location>
        <begin position="20"/>
        <end position="39"/>
    </location>
</feature>
<evidence type="ECO:0000313" key="3">
    <source>
        <dbReference type="Proteomes" id="UP000507245"/>
    </source>
</evidence>
<dbReference type="EMBL" id="CAEKKB010000003">
    <property type="protein sequence ID" value="CAB4305315.1"/>
    <property type="molecule type" value="Genomic_DNA"/>
</dbReference>
<feature type="region of interest" description="Disordered" evidence="1">
    <location>
        <begin position="122"/>
        <end position="154"/>
    </location>
</feature>
<dbReference type="AlphaFoldDB" id="A0A6J5WZE3"/>
<proteinExistence type="predicted"/>
<dbReference type="OrthoDB" id="630817at2759"/>
<name>A0A6J5WZE3_PRUAR</name>
<dbReference type="Proteomes" id="UP000507245">
    <property type="component" value="Unassembled WGS sequence"/>
</dbReference>
<protein>
    <submittedName>
        <fullName evidence="2">Uncharacterized protein</fullName>
    </submittedName>
</protein>